<comment type="caution">
    <text evidence="2">The sequence shown here is derived from an EMBL/GenBank/DDBJ whole genome shotgun (WGS) entry which is preliminary data.</text>
</comment>
<evidence type="ECO:0000313" key="2">
    <source>
        <dbReference type="EMBL" id="KAF4620521.1"/>
    </source>
</evidence>
<protein>
    <submittedName>
        <fullName evidence="2">Uncharacterized protein</fullName>
    </submittedName>
</protein>
<dbReference type="AlphaFoldDB" id="A0A8H4R0H1"/>
<evidence type="ECO:0000313" key="3">
    <source>
        <dbReference type="Proteomes" id="UP000521872"/>
    </source>
</evidence>
<dbReference type="EMBL" id="JAACJL010000015">
    <property type="protein sequence ID" value="KAF4620521.1"/>
    <property type="molecule type" value="Genomic_DNA"/>
</dbReference>
<evidence type="ECO:0000256" key="1">
    <source>
        <dbReference type="SAM" id="MobiDB-lite"/>
    </source>
</evidence>
<reference evidence="2 3" key="1">
    <citation type="submission" date="2019-12" db="EMBL/GenBank/DDBJ databases">
        <authorList>
            <person name="Floudas D."/>
            <person name="Bentzer J."/>
            <person name="Ahren D."/>
            <person name="Johansson T."/>
            <person name="Persson P."/>
            <person name="Tunlid A."/>
        </authorList>
    </citation>
    <scope>NUCLEOTIDE SEQUENCE [LARGE SCALE GENOMIC DNA]</scope>
    <source>
        <strain evidence="2 3">CBS 102.39</strain>
    </source>
</reference>
<name>A0A8H4R0H1_9AGAR</name>
<sequence>MTCSSITAPALSFDVTPPIPVPSTARSLRAQSSASLLKLGGSSSSSTARRSSKGKKKADSEELGPERSDNLGISLGLTPFMAHQDYMFNQNRLVANEALMADAESLKIPRLQEDDIKGSTKLKRVLQGFTVSHPTGTLIENEYVSGFPKLVKTRRCSSLNLEWDTYSRLLLQSGSGFPLDPTFTRKVDSSDIGSGITIGDVSFIDQAFGFSPQFNVFLPADHPVNAQAPPNFSSLGPLDPEEMSSAPEYFPAGTAIVSKGVDVTRSPEDPSYY</sequence>
<feature type="compositionally biased region" description="Basic and acidic residues" evidence="1">
    <location>
        <begin position="57"/>
        <end position="69"/>
    </location>
</feature>
<feature type="compositionally biased region" description="Low complexity" evidence="1">
    <location>
        <begin position="23"/>
        <end position="49"/>
    </location>
</feature>
<accession>A0A8H4R0H1</accession>
<proteinExistence type="predicted"/>
<gene>
    <name evidence="2" type="ORF">D9613_001127</name>
</gene>
<keyword evidence="3" id="KW-1185">Reference proteome</keyword>
<feature type="region of interest" description="Disordered" evidence="1">
    <location>
        <begin position="1"/>
        <end position="70"/>
    </location>
</feature>
<organism evidence="2 3">
    <name type="scientific">Agrocybe pediades</name>
    <dbReference type="NCBI Taxonomy" id="84607"/>
    <lineage>
        <taxon>Eukaryota</taxon>
        <taxon>Fungi</taxon>
        <taxon>Dikarya</taxon>
        <taxon>Basidiomycota</taxon>
        <taxon>Agaricomycotina</taxon>
        <taxon>Agaricomycetes</taxon>
        <taxon>Agaricomycetidae</taxon>
        <taxon>Agaricales</taxon>
        <taxon>Agaricineae</taxon>
        <taxon>Strophariaceae</taxon>
        <taxon>Agrocybe</taxon>
    </lineage>
</organism>
<dbReference type="Proteomes" id="UP000521872">
    <property type="component" value="Unassembled WGS sequence"/>
</dbReference>